<dbReference type="EMBL" id="SWCJ01000006">
    <property type="protein sequence ID" value="TKB55030.1"/>
    <property type="molecule type" value="Genomic_DNA"/>
</dbReference>
<feature type="signal peptide" evidence="1">
    <location>
        <begin position="1"/>
        <end position="22"/>
    </location>
</feature>
<dbReference type="InterPro" id="IPR052945">
    <property type="entry name" value="Mitotic_Regulator"/>
</dbReference>
<reference evidence="2 3" key="1">
    <citation type="submission" date="2019-04" db="EMBL/GenBank/DDBJ databases">
        <authorList>
            <person name="Hwang J.C."/>
        </authorList>
    </citation>
    <scope>NUCLEOTIDE SEQUENCE [LARGE SCALE GENOMIC DNA]</scope>
    <source>
        <strain evidence="2 3">IMCC35002</strain>
    </source>
</reference>
<evidence type="ECO:0000313" key="2">
    <source>
        <dbReference type="EMBL" id="TKB55030.1"/>
    </source>
</evidence>
<dbReference type="PANTHER" id="PTHR43628:SF1">
    <property type="entry name" value="CHITIN SYNTHASE REGULATORY FACTOR 2-RELATED"/>
    <property type="match status" value="1"/>
</dbReference>
<protein>
    <submittedName>
        <fullName evidence="2">Sel1 repeat family protein</fullName>
    </submittedName>
</protein>
<comment type="caution">
    <text evidence="2">The sequence shown here is derived from an EMBL/GenBank/DDBJ whole genome shotgun (WGS) entry which is preliminary data.</text>
</comment>
<keyword evidence="1" id="KW-0732">Signal</keyword>
<evidence type="ECO:0000313" key="3">
    <source>
        <dbReference type="Proteomes" id="UP000305675"/>
    </source>
</evidence>
<gene>
    <name evidence="2" type="ORF">FCL42_10740</name>
</gene>
<dbReference type="Gene3D" id="1.25.40.10">
    <property type="entry name" value="Tetratricopeptide repeat domain"/>
    <property type="match status" value="2"/>
</dbReference>
<dbReference type="AlphaFoldDB" id="A0A4U1BQR1"/>
<feature type="chain" id="PRO_5020653970" evidence="1">
    <location>
        <begin position="23"/>
        <end position="335"/>
    </location>
</feature>
<dbReference type="InterPro" id="IPR006597">
    <property type="entry name" value="Sel1-like"/>
</dbReference>
<proteinExistence type="predicted"/>
<keyword evidence="3" id="KW-1185">Reference proteome</keyword>
<dbReference type="Pfam" id="PF08238">
    <property type="entry name" value="Sel1"/>
    <property type="match status" value="5"/>
</dbReference>
<evidence type="ECO:0000256" key="1">
    <source>
        <dbReference type="SAM" id="SignalP"/>
    </source>
</evidence>
<dbReference type="Proteomes" id="UP000305675">
    <property type="component" value="Unassembled WGS sequence"/>
</dbReference>
<sequence length="335" mass="37439">MKYLSNTVLLTTAMLLSAPSWAYDLSIEIFEDEELTLLKTAETSDDAEVLKAASDLLIYQSMYQENTDRGYQYLKQVAETGDQEAMVALADAYYDNDEYDLSLAWYHKAEAGQDPYVLYSLGVMYFDGEGTEADMEKGTQYYLQAAKGGSSDAMYQLAFSYDNGDGIKQSYEKSAYWFGQAAALGDVSAAYNLGVAYLNGEGVDKSCPKAMELFTTAINEENHALSNAKMGDIFYSNRYKKACGLSKSDYNRSFNYFTEAAGQGDAYSQYMMALSYLKGHGVEKDKISALAWFYVADEYGDEDAGREIIKLKLLMSGEDIAKAEQLKEQLLEEIW</sequence>
<dbReference type="InterPro" id="IPR011990">
    <property type="entry name" value="TPR-like_helical_dom_sf"/>
</dbReference>
<dbReference type="SMART" id="SM00671">
    <property type="entry name" value="SEL1"/>
    <property type="match status" value="6"/>
</dbReference>
<dbReference type="SUPFAM" id="SSF81901">
    <property type="entry name" value="HCP-like"/>
    <property type="match status" value="1"/>
</dbReference>
<dbReference type="RefSeq" id="WP_136863416.1">
    <property type="nucleotide sequence ID" value="NZ_SWCJ01000006.1"/>
</dbReference>
<dbReference type="PANTHER" id="PTHR43628">
    <property type="entry name" value="ACTIVATOR OF C KINASE PROTEIN 1-RELATED"/>
    <property type="match status" value="1"/>
</dbReference>
<accession>A0A4U1BQR1</accession>
<organism evidence="2 3">
    <name type="scientific">Ferrimonas aestuarii</name>
    <dbReference type="NCBI Taxonomy" id="2569539"/>
    <lineage>
        <taxon>Bacteria</taxon>
        <taxon>Pseudomonadati</taxon>
        <taxon>Pseudomonadota</taxon>
        <taxon>Gammaproteobacteria</taxon>
        <taxon>Alteromonadales</taxon>
        <taxon>Ferrimonadaceae</taxon>
        <taxon>Ferrimonas</taxon>
    </lineage>
</organism>
<dbReference type="OrthoDB" id="8561742at2"/>
<name>A0A4U1BQR1_9GAMM</name>